<dbReference type="InterPro" id="IPR052517">
    <property type="entry name" value="GlcG_carb_metab_protein"/>
</dbReference>
<protein>
    <submittedName>
        <fullName evidence="1">GlcG protein</fullName>
    </submittedName>
</protein>
<dbReference type="Pfam" id="PF03928">
    <property type="entry name" value="HbpS-like"/>
    <property type="match status" value="1"/>
</dbReference>
<dbReference type="AlphaFoldDB" id="A0A2N7TYR0"/>
<dbReference type="SUPFAM" id="SSF143744">
    <property type="entry name" value="GlcG-like"/>
    <property type="match status" value="1"/>
</dbReference>
<name>A0A2N7TYR0_9GAMM</name>
<dbReference type="RefSeq" id="WP_102654842.1">
    <property type="nucleotide sequence ID" value="NZ_PNRF01000037.1"/>
</dbReference>
<reference evidence="1 2" key="1">
    <citation type="submission" date="2018-01" db="EMBL/GenBank/DDBJ databases">
        <title>Halomonas endophytica sp. nov., isolated from storage liquid in the stems of Populus euphratica.</title>
        <authorList>
            <person name="Chen C."/>
        </authorList>
    </citation>
    <scope>NUCLEOTIDE SEQUENCE [LARGE SCALE GENOMIC DNA]</scope>
    <source>
        <strain evidence="1 2">MC28</strain>
    </source>
</reference>
<dbReference type="OrthoDB" id="9815788at2"/>
<dbReference type="Gene3D" id="3.30.450.150">
    <property type="entry name" value="Haem-degrading domain"/>
    <property type="match status" value="1"/>
</dbReference>
<keyword evidence="2" id="KW-1185">Reference proteome</keyword>
<evidence type="ECO:0000313" key="2">
    <source>
        <dbReference type="Proteomes" id="UP000235803"/>
    </source>
</evidence>
<evidence type="ECO:0000313" key="1">
    <source>
        <dbReference type="EMBL" id="PMR73321.1"/>
    </source>
</evidence>
<dbReference type="InterPro" id="IPR005624">
    <property type="entry name" value="PduO/GlcC-like"/>
</dbReference>
<sequence length="154" mass="15401">MAGKVFRSSLQITREQGRNILDGVFARARSGDMEPLTVVVLDSGGHVVAAEREDGCAPLRFPVAQGKAFASLGNGVASSVVGARNAERPAFLASVAAASGGHFIPVAGGVLILDGRDQVIGAVGVSGASSAEDEAAAIAGIEAAGLTWGCEPES</sequence>
<comment type="caution">
    <text evidence="1">The sequence shown here is derived from an EMBL/GenBank/DDBJ whole genome shotgun (WGS) entry which is preliminary data.</text>
</comment>
<gene>
    <name evidence="1" type="ORF">C1H69_18500</name>
</gene>
<dbReference type="InterPro" id="IPR038084">
    <property type="entry name" value="PduO/GlcC-like_sf"/>
</dbReference>
<dbReference type="PANTHER" id="PTHR34309:SF10">
    <property type="entry name" value="SLR1406 PROTEIN"/>
    <property type="match status" value="1"/>
</dbReference>
<accession>A0A2N7TYR0</accession>
<organism evidence="1 2">
    <name type="scientific">Billgrantia endophytica</name>
    <dbReference type="NCBI Taxonomy" id="2033802"/>
    <lineage>
        <taxon>Bacteria</taxon>
        <taxon>Pseudomonadati</taxon>
        <taxon>Pseudomonadota</taxon>
        <taxon>Gammaproteobacteria</taxon>
        <taxon>Oceanospirillales</taxon>
        <taxon>Halomonadaceae</taxon>
        <taxon>Billgrantia</taxon>
    </lineage>
</organism>
<dbReference type="EMBL" id="PNRF01000037">
    <property type="protein sequence ID" value="PMR73321.1"/>
    <property type="molecule type" value="Genomic_DNA"/>
</dbReference>
<dbReference type="PANTHER" id="PTHR34309">
    <property type="entry name" value="SLR1406 PROTEIN"/>
    <property type="match status" value="1"/>
</dbReference>
<dbReference type="Proteomes" id="UP000235803">
    <property type="component" value="Unassembled WGS sequence"/>
</dbReference>
<proteinExistence type="predicted"/>